<feature type="transmembrane region" description="Helical" evidence="1">
    <location>
        <begin position="98"/>
        <end position="123"/>
    </location>
</feature>
<feature type="transmembrane region" description="Helical" evidence="1">
    <location>
        <begin position="171"/>
        <end position="189"/>
    </location>
</feature>
<evidence type="ECO:0000256" key="1">
    <source>
        <dbReference type="SAM" id="Phobius"/>
    </source>
</evidence>
<dbReference type="Pfam" id="PF24800">
    <property type="entry name" value="DUF7702"/>
    <property type="match status" value="1"/>
</dbReference>
<feature type="transmembrane region" description="Helical" evidence="1">
    <location>
        <begin position="68"/>
        <end position="86"/>
    </location>
</feature>
<feature type="domain" description="DUF7702" evidence="2">
    <location>
        <begin position="3"/>
        <end position="233"/>
    </location>
</feature>
<protein>
    <recommendedName>
        <fullName evidence="2">DUF7702 domain-containing protein</fullName>
    </recommendedName>
</protein>
<dbReference type="EMBL" id="ML975365">
    <property type="protein sequence ID" value="KAF1831371.1"/>
    <property type="molecule type" value="Genomic_DNA"/>
</dbReference>
<feature type="transmembrane region" description="Helical" evidence="1">
    <location>
        <begin position="135"/>
        <end position="159"/>
    </location>
</feature>
<evidence type="ECO:0000259" key="2">
    <source>
        <dbReference type="Pfam" id="PF24800"/>
    </source>
</evidence>
<name>A0A6A5K3L2_9PLEO</name>
<evidence type="ECO:0000313" key="3">
    <source>
        <dbReference type="EMBL" id="KAF1831371.1"/>
    </source>
</evidence>
<dbReference type="AlphaFoldDB" id="A0A6A5K3L2"/>
<keyword evidence="1" id="KW-0472">Membrane</keyword>
<dbReference type="PANTHER" id="PTHR42109">
    <property type="entry name" value="UNPLACED GENOMIC SCAFFOLD UM_SCAF_CONTIG_1.265, WHOLE GENOME SHOTGUN SEQUENCE"/>
    <property type="match status" value="1"/>
</dbReference>
<reference evidence="3" key="1">
    <citation type="submission" date="2020-01" db="EMBL/GenBank/DDBJ databases">
        <authorList>
            <consortium name="DOE Joint Genome Institute"/>
            <person name="Haridas S."/>
            <person name="Albert R."/>
            <person name="Binder M."/>
            <person name="Bloem J."/>
            <person name="Labutti K."/>
            <person name="Salamov A."/>
            <person name="Andreopoulos B."/>
            <person name="Baker S.E."/>
            <person name="Barry K."/>
            <person name="Bills G."/>
            <person name="Bluhm B.H."/>
            <person name="Cannon C."/>
            <person name="Castanera R."/>
            <person name="Culley D.E."/>
            <person name="Daum C."/>
            <person name="Ezra D."/>
            <person name="Gonzalez J.B."/>
            <person name="Henrissat B."/>
            <person name="Kuo A."/>
            <person name="Liang C."/>
            <person name="Lipzen A."/>
            <person name="Lutzoni F."/>
            <person name="Magnuson J."/>
            <person name="Mondo S."/>
            <person name="Nolan M."/>
            <person name="Ohm R."/>
            <person name="Pangilinan J."/>
            <person name="Park H.-J."/>
            <person name="Ramirez L."/>
            <person name="Alfaro M."/>
            <person name="Sun H."/>
            <person name="Tritt A."/>
            <person name="Yoshinaga Y."/>
            <person name="Zwiers L.-H."/>
            <person name="Turgeon B.G."/>
            <person name="Goodwin S.B."/>
            <person name="Spatafora J.W."/>
            <person name="Crous P.W."/>
            <person name="Grigoriev I.V."/>
        </authorList>
    </citation>
    <scope>NUCLEOTIDE SEQUENCE</scope>
    <source>
        <strain evidence="3">P77</strain>
    </source>
</reference>
<accession>A0A6A5K3L2</accession>
<sequence>MSPHKSLAIAEVIVYGGIALPIGLFLWVKEGWRHFEWMFVFLLASIRIIGSILQLLDDETGPPNKSITIINGIGLSPLLGIMLMLVHRLCETSQHLRLAKVVMFLHVVVLGAVPLLVVGILKLFSAEDGRALGRILTAIGLSIFFQVYLIQTGIAMFAWKASGTKQKPLSYLGSTILAMTPLLLLRLLYSTLAFFVTSTNAFSPSKGNMAAQVLLSILPENVIALLAVGWGLLIWRKTPPGHTYGLTNATTSSTALTHQ</sequence>
<keyword evidence="1" id="KW-0812">Transmembrane</keyword>
<dbReference type="PANTHER" id="PTHR42109:SF2">
    <property type="entry name" value="INTEGRAL MEMBRANE PROTEIN"/>
    <property type="match status" value="1"/>
</dbReference>
<feature type="transmembrane region" description="Helical" evidence="1">
    <location>
        <begin position="6"/>
        <end position="28"/>
    </location>
</feature>
<evidence type="ECO:0000313" key="4">
    <source>
        <dbReference type="Proteomes" id="UP000800040"/>
    </source>
</evidence>
<dbReference type="OrthoDB" id="2560628at2759"/>
<feature type="transmembrane region" description="Helical" evidence="1">
    <location>
        <begin position="35"/>
        <end position="56"/>
    </location>
</feature>
<dbReference type="Proteomes" id="UP000800040">
    <property type="component" value="Unassembled WGS sequence"/>
</dbReference>
<dbReference type="InterPro" id="IPR056119">
    <property type="entry name" value="DUF7702"/>
</dbReference>
<feature type="transmembrane region" description="Helical" evidence="1">
    <location>
        <begin position="209"/>
        <end position="235"/>
    </location>
</feature>
<organism evidence="3 4">
    <name type="scientific">Decorospora gaudefroyi</name>
    <dbReference type="NCBI Taxonomy" id="184978"/>
    <lineage>
        <taxon>Eukaryota</taxon>
        <taxon>Fungi</taxon>
        <taxon>Dikarya</taxon>
        <taxon>Ascomycota</taxon>
        <taxon>Pezizomycotina</taxon>
        <taxon>Dothideomycetes</taxon>
        <taxon>Pleosporomycetidae</taxon>
        <taxon>Pleosporales</taxon>
        <taxon>Pleosporineae</taxon>
        <taxon>Pleosporaceae</taxon>
        <taxon>Decorospora</taxon>
    </lineage>
</organism>
<gene>
    <name evidence="3" type="ORF">BDW02DRAFT_572055</name>
</gene>
<keyword evidence="1" id="KW-1133">Transmembrane helix</keyword>
<proteinExistence type="predicted"/>
<keyword evidence="4" id="KW-1185">Reference proteome</keyword>